<accession>A0ABQ1L651</accession>
<protein>
    <recommendedName>
        <fullName evidence="3">Phage tail protein</fullName>
    </recommendedName>
</protein>
<proteinExistence type="predicted"/>
<evidence type="ECO:0000313" key="2">
    <source>
        <dbReference type="Proteomes" id="UP000645462"/>
    </source>
</evidence>
<dbReference type="EMBL" id="BMFC01000016">
    <property type="protein sequence ID" value="GGC19535.1"/>
    <property type="molecule type" value="Genomic_DNA"/>
</dbReference>
<organism evidence="1 2">
    <name type="scientific">Marivita lacus</name>
    <dbReference type="NCBI Taxonomy" id="1323742"/>
    <lineage>
        <taxon>Bacteria</taxon>
        <taxon>Pseudomonadati</taxon>
        <taxon>Pseudomonadota</taxon>
        <taxon>Alphaproteobacteria</taxon>
        <taxon>Rhodobacterales</taxon>
        <taxon>Roseobacteraceae</taxon>
        <taxon>Marivita</taxon>
    </lineage>
</organism>
<evidence type="ECO:0008006" key="3">
    <source>
        <dbReference type="Google" id="ProtNLM"/>
    </source>
</evidence>
<dbReference type="RefSeq" id="WP_188483895.1">
    <property type="nucleotide sequence ID" value="NZ_BMFC01000016.1"/>
</dbReference>
<comment type="caution">
    <text evidence="1">The sequence shown here is derived from an EMBL/GenBank/DDBJ whole genome shotgun (WGS) entry which is preliminary data.</text>
</comment>
<reference evidence="2" key="1">
    <citation type="journal article" date="2019" name="Int. J. Syst. Evol. Microbiol.">
        <title>The Global Catalogue of Microorganisms (GCM) 10K type strain sequencing project: providing services to taxonomists for standard genome sequencing and annotation.</title>
        <authorList>
            <consortium name="The Broad Institute Genomics Platform"/>
            <consortium name="The Broad Institute Genome Sequencing Center for Infectious Disease"/>
            <person name="Wu L."/>
            <person name="Ma J."/>
        </authorList>
    </citation>
    <scope>NUCLEOTIDE SEQUENCE [LARGE SCALE GENOMIC DNA]</scope>
    <source>
        <strain evidence="2">CGMCC 1.12478</strain>
    </source>
</reference>
<dbReference type="Proteomes" id="UP000645462">
    <property type="component" value="Unassembled WGS sequence"/>
</dbReference>
<evidence type="ECO:0000313" key="1">
    <source>
        <dbReference type="EMBL" id="GGC19535.1"/>
    </source>
</evidence>
<keyword evidence="2" id="KW-1185">Reference proteome</keyword>
<gene>
    <name evidence="1" type="ORF">GCM10011363_40310</name>
</gene>
<sequence>MTLFNDLDAQVSGAIDAAFGEVAVLRPRASMPYAERAEDPSRQVATVTGVFSAGPAEAPLKGGSAGGAFSGGTRIVSQSAEFWLSAETVQSLVERPQKGDALTLTGRAGAPVYALSQVHPSDMGDLTLILVLEDETP</sequence>
<name>A0ABQ1L651_9RHOB</name>